<feature type="domain" description="Aminotransferase class I/classII large" evidence="7">
    <location>
        <begin position="31"/>
        <end position="376"/>
    </location>
</feature>
<evidence type="ECO:0000256" key="1">
    <source>
        <dbReference type="ARBA" id="ARBA00001933"/>
    </source>
</evidence>
<evidence type="ECO:0000256" key="2">
    <source>
        <dbReference type="ARBA" id="ARBA00007441"/>
    </source>
</evidence>
<evidence type="ECO:0000313" key="8">
    <source>
        <dbReference type="EMBL" id="GMA31367.1"/>
    </source>
</evidence>
<dbReference type="InterPro" id="IPR004839">
    <property type="entry name" value="Aminotransferase_I/II_large"/>
</dbReference>
<dbReference type="InterPro" id="IPR015424">
    <property type="entry name" value="PyrdxlP-dep_Trfase"/>
</dbReference>
<dbReference type="GO" id="GO:0030170">
    <property type="term" value="F:pyridoxal phosphate binding"/>
    <property type="evidence" value="ECO:0007669"/>
    <property type="project" value="InterPro"/>
</dbReference>
<proteinExistence type="inferred from homology"/>
<dbReference type="RefSeq" id="WP_284250213.1">
    <property type="nucleotide sequence ID" value="NZ_BSUM01000001.1"/>
</dbReference>
<keyword evidence="9" id="KW-1185">Reference proteome</keyword>
<dbReference type="InterPro" id="IPR004838">
    <property type="entry name" value="NHTrfase_class1_PyrdxlP-BS"/>
</dbReference>
<sequence length="384" mass="39473">MAPSRRSAVPSFSVMDVLARADALRAQGRSVLTLCVGEPGGGAPAPVRAAAVAALAGDLGYTQVQGLPALREAVAGHCAARYGVAVDPARILMTTGASGAVLAAVVAAFDAGDRVAVASPGYPAYRNALAALGCEVVDVAAGPDARYALTLEALRETHARGPLAGVVIASPSNPTGTLTTELPAILAWCREQGVRCVSDEIYHGIVYDGAVAATAAGDPAALTIGSFSKYWGMTGWRLGWLVMPPDLARATADIAGNLALCAPVPAQHAALAAFDPASYVECDARVAALAGTREVLLAAAPSLGFTRVAPVDGAFYLWAEIGAAGLDSPTWCERLLADTGVALAPGTDFDLVDGERWVRLSFSPGREVVAAACERIAEWNYHRR</sequence>
<accession>A0AA37XDW6</accession>
<dbReference type="EC" id="2.6.1.-" evidence="6"/>
<comment type="similarity">
    <text evidence="2 6">Belongs to the class-I pyridoxal-phosphate-dependent aminotransferase family.</text>
</comment>
<dbReference type="EMBL" id="BSUM01000001">
    <property type="protein sequence ID" value="GMA31367.1"/>
    <property type="molecule type" value="Genomic_DNA"/>
</dbReference>
<evidence type="ECO:0000259" key="7">
    <source>
        <dbReference type="Pfam" id="PF00155"/>
    </source>
</evidence>
<evidence type="ECO:0000256" key="6">
    <source>
        <dbReference type="RuleBase" id="RU000481"/>
    </source>
</evidence>
<dbReference type="InterPro" id="IPR050596">
    <property type="entry name" value="AspAT/PAT-like"/>
</dbReference>
<evidence type="ECO:0000256" key="4">
    <source>
        <dbReference type="ARBA" id="ARBA00022679"/>
    </source>
</evidence>
<dbReference type="PANTHER" id="PTHR46383:SF2">
    <property type="entry name" value="AMINOTRANSFERASE"/>
    <property type="match status" value="1"/>
</dbReference>
<name>A0AA37XDW6_9MICO</name>
<reference evidence="8" key="1">
    <citation type="journal article" date="2014" name="Int. J. Syst. Evol. Microbiol.">
        <title>Complete genome sequence of Corynebacterium casei LMG S-19264T (=DSM 44701T), isolated from a smear-ripened cheese.</title>
        <authorList>
            <consortium name="US DOE Joint Genome Institute (JGI-PGF)"/>
            <person name="Walter F."/>
            <person name="Albersmeier A."/>
            <person name="Kalinowski J."/>
            <person name="Ruckert C."/>
        </authorList>
    </citation>
    <scope>NUCLEOTIDE SEQUENCE</scope>
    <source>
        <strain evidence="8">NBRC 112290</strain>
    </source>
</reference>
<keyword evidence="3 6" id="KW-0032">Aminotransferase</keyword>
<dbReference type="PROSITE" id="PS00105">
    <property type="entry name" value="AA_TRANSFER_CLASS_1"/>
    <property type="match status" value="1"/>
</dbReference>
<organism evidence="8 9">
    <name type="scientific">Litorihabitans aurantiacus</name>
    <dbReference type="NCBI Taxonomy" id="1930061"/>
    <lineage>
        <taxon>Bacteria</taxon>
        <taxon>Bacillati</taxon>
        <taxon>Actinomycetota</taxon>
        <taxon>Actinomycetes</taxon>
        <taxon>Micrococcales</taxon>
        <taxon>Beutenbergiaceae</taxon>
        <taxon>Litorihabitans</taxon>
    </lineage>
</organism>
<protein>
    <recommendedName>
        <fullName evidence="6">Aminotransferase</fullName>
        <ecNumber evidence="6">2.6.1.-</ecNumber>
    </recommendedName>
</protein>
<evidence type="ECO:0000313" key="9">
    <source>
        <dbReference type="Proteomes" id="UP001157161"/>
    </source>
</evidence>
<gene>
    <name evidence="8" type="ORF">GCM10025875_13590</name>
</gene>
<dbReference type="Proteomes" id="UP001157161">
    <property type="component" value="Unassembled WGS sequence"/>
</dbReference>
<dbReference type="Gene3D" id="3.40.640.10">
    <property type="entry name" value="Type I PLP-dependent aspartate aminotransferase-like (Major domain)"/>
    <property type="match status" value="1"/>
</dbReference>
<evidence type="ECO:0000256" key="3">
    <source>
        <dbReference type="ARBA" id="ARBA00022576"/>
    </source>
</evidence>
<reference evidence="8" key="2">
    <citation type="submission" date="2023-02" db="EMBL/GenBank/DDBJ databases">
        <authorList>
            <person name="Sun Q."/>
            <person name="Mori K."/>
        </authorList>
    </citation>
    <scope>NUCLEOTIDE SEQUENCE</scope>
    <source>
        <strain evidence="8">NBRC 112290</strain>
    </source>
</reference>
<dbReference type="CDD" id="cd00609">
    <property type="entry name" value="AAT_like"/>
    <property type="match status" value="1"/>
</dbReference>
<dbReference type="GO" id="GO:0008483">
    <property type="term" value="F:transaminase activity"/>
    <property type="evidence" value="ECO:0007669"/>
    <property type="project" value="UniProtKB-KW"/>
</dbReference>
<dbReference type="InterPro" id="IPR015421">
    <property type="entry name" value="PyrdxlP-dep_Trfase_major"/>
</dbReference>
<comment type="cofactor">
    <cofactor evidence="1 6">
        <name>pyridoxal 5'-phosphate</name>
        <dbReference type="ChEBI" id="CHEBI:597326"/>
    </cofactor>
</comment>
<comment type="caution">
    <text evidence="8">The sequence shown here is derived from an EMBL/GenBank/DDBJ whole genome shotgun (WGS) entry which is preliminary data.</text>
</comment>
<dbReference type="Pfam" id="PF00155">
    <property type="entry name" value="Aminotran_1_2"/>
    <property type="match status" value="1"/>
</dbReference>
<keyword evidence="4 6" id="KW-0808">Transferase</keyword>
<dbReference type="PANTHER" id="PTHR46383">
    <property type="entry name" value="ASPARTATE AMINOTRANSFERASE"/>
    <property type="match status" value="1"/>
</dbReference>
<dbReference type="SUPFAM" id="SSF53383">
    <property type="entry name" value="PLP-dependent transferases"/>
    <property type="match status" value="1"/>
</dbReference>
<keyword evidence="5" id="KW-0663">Pyridoxal phosphate</keyword>
<evidence type="ECO:0000256" key="5">
    <source>
        <dbReference type="ARBA" id="ARBA00022898"/>
    </source>
</evidence>
<dbReference type="GO" id="GO:0006520">
    <property type="term" value="P:amino acid metabolic process"/>
    <property type="evidence" value="ECO:0007669"/>
    <property type="project" value="InterPro"/>
</dbReference>
<dbReference type="AlphaFoldDB" id="A0AA37XDW6"/>